<dbReference type="InterPro" id="IPR013332">
    <property type="entry name" value="KPR_N"/>
</dbReference>
<dbReference type="InterPro" id="IPR013328">
    <property type="entry name" value="6PGD_dom2"/>
</dbReference>
<name>A0A0C3GP64_PILCF</name>
<dbReference type="EMBL" id="KN832970">
    <property type="protein sequence ID" value="KIM92351.1"/>
    <property type="molecule type" value="Genomic_DNA"/>
</dbReference>
<dbReference type="InterPro" id="IPR013752">
    <property type="entry name" value="KPA_reductase"/>
</dbReference>
<dbReference type="Gene3D" id="3.40.50.720">
    <property type="entry name" value="NAD(P)-binding Rossmann-like Domain"/>
    <property type="match status" value="1"/>
</dbReference>
<protein>
    <recommendedName>
        <fullName evidence="5">6-phosphogluconate dehydrogenase C-terminal domain-like protein</fullName>
    </recommendedName>
</protein>
<evidence type="ECO:0000313" key="4">
    <source>
        <dbReference type="Proteomes" id="UP000054166"/>
    </source>
</evidence>
<dbReference type="Pfam" id="PF08546">
    <property type="entry name" value="ApbA_C"/>
    <property type="match status" value="1"/>
</dbReference>
<dbReference type="Pfam" id="PF02558">
    <property type="entry name" value="ApbA"/>
    <property type="match status" value="1"/>
</dbReference>
<accession>A0A0C3GP64</accession>
<feature type="domain" description="Ketopantoate reductase C-terminal" evidence="2">
    <location>
        <begin position="264"/>
        <end position="359"/>
    </location>
</feature>
<dbReference type="FunCoup" id="A0A0C3GP64">
    <property type="interactions" value="250"/>
</dbReference>
<feature type="domain" description="Ketopantoate reductase N-terminal" evidence="1">
    <location>
        <begin position="8"/>
        <end position="172"/>
    </location>
</feature>
<evidence type="ECO:0008006" key="5">
    <source>
        <dbReference type="Google" id="ProtNLM"/>
    </source>
</evidence>
<dbReference type="SUPFAM" id="SSF48179">
    <property type="entry name" value="6-phosphogluconate dehydrogenase C-terminal domain-like"/>
    <property type="match status" value="1"/>
</dbReference>
<dbReference type="InterPro" id="IPR051402">
    <property type="entry name" value="KPR-Related"/>
</dbReference>
<dbReference type="PANTHER" id="PTHR21708:SF43">
    <property type="entry name" value="KETOPANTOATE REDUCTASE C-TERMINAL DOMAIN-CONTAINING PROTEIN"/>
    <property type="match status" value="1"/>
</dbReference>
<proteinExistence type="predicted"/>
<dbReference type="PANTHER" id="PTHR21708">
    <property type="entry name" value="PROBABLE 2-DEHYDROPANTOATE 2-REDUCTASE"/>
    <property type="match status" value="1"/>
</dbReference>
<organism evidence="3 4">
    <name type="scientific">Piloderma croceum (strain F 1598)</name>
    <dbReference type="NCBI Taxonomy" id="765440"/>
    <lineage>
        <taxon>Eukaryota</taxon>
        <taxon>Fungi</taxon>
        <taxon>Dikarya</taxon>
        <taxon>Basidiomycota</taxon>
        <taxon>Agaricomycotina</taxon>
        <taxon>Agaricomycetes</taxon>
        <taxon>Agaricomycetidae</taxon>
        <taxon>Atheliales</taxon>
        <taxon>Atheliaceae</taxon>
        <taxon>Piloderma</taxon>
    </lineage>
</organism>
<sequence length="374" mass="41235">MATPAKEVLLIGFGAIGAIYSLILKRSGLARITAVARSNYNVVNSHGIHIRSQKYGDLPGWKPDRLCLSVAQACDRSYSHVVVTTKAIPELTSTPTLLSSLLSPPYSDKYPQPIYVLLQNGLNVEVDLYNAIKKLGKGEPKIISTAVYIATNLAGENVVQHTDYDRVSMGIYRPDCTITTNTVTEELILAEFYNMLEKGGSTVKIVPEIQRVKFIKNLWNVSFSAITTLVGYRLPAIFRAPPKIGEQYEPFVSDATKSYIEEYTIPNIRAILEEALTLARAMGFPDSPDGVPSSAVDHTLQDTAALHTVPNSFHTPSMLLDAKNGRPIEVEVILGEVVRMARRNGVPVPRIEMMYALLVVVQNQILRKLEAARL</sequence>
<dbReference type="FunFam" id="1.10.1040.10:FF:000017">
    <property type="entry name" value="2-dehydropantoate 2-reductase"/>
    <property type="match status" value="1"/>
</dbReference>
<dbReference type="STRING" id="765440.A0A0C3GP64"/>
<reference evidence="3 4" key="1">
    <citation type="submission" date="2014-04" db="EMBL/GenBank/DDBJ databases">
        <authorList>
            <consortium name="DOE Joint Genome Institute"/>
            <person name="Kuo A."/>
            <person name="Tarkka M."/>
            <person name="Buscot F."/>
            <person name="Kohler A."/>
            <person name="Nagy L.G."/>
            <person name="Floudas D."/>
            <person name="Copeland A."/>
            <person name="Barry K.W."/>
            <person name="Cichocki N."/>
            <person name="Veneault-Fourrey C."/>
            <person name="LaButti K."/>
            <person name="Lindquist E.A."/>
            <person name="Lipzen A."/>
            <person name="Lundell T."/>
            <person name="Morin E."/>
            <person name="Murat C."/>
            <person name="Sun H."/>
            <person name="Tunlid A."/>
            <person name="Henrissat B."/>
            <person name="Grigoriev I.V."/>
            <person name="Hibbett D.S."/>
            <person name="Martin F."/>
            <person name="Nordberg H.P."/>
            <person name="Cantor M.N."/>
            <person name="Hua S.X."/>
        </authorList>
    </citation>
    <scope>NUCLEOTIDE SEQUENCE [LARGE SCALE GENOMIC DNA]</scope>
    <source>
        <strain evidence="3 4">F 1598</strain>
    </source>
</reference>
<dbReference type="GO" id="GO:0005737">
    <property type="term" value="C:cytoplasm"/>
    <property type="evidence" value="ECO:0007669"/>
    <property type="project" value="TreeGrafter"/>
</dbReference>
<evidence type="ECO:0000259" key="1">
    <source>
        <dbReference type="Pfam" id="PF02558"/>
    </source>
</evidence>
<dbReference type="AlphaFoldDB" id="A0A0C3GP64"/>
<dbReference type="Proteomes" id="UP000054166">
    <property type="component" value="Unassembled WGS sequence"/>
</dbReference>
<evidence type="ECO:0000259" key="2">
    <source>
        <dbReference type="Pfam" id="PF08546"/>
    </source>
</evidence>
<keyword evidence="4" id="KW-1185">Reference proteome</keyword>
<dbReference type="Gene3D" id="1.10.1040.10">
    <property type="entry name" value="N-(1-d-carboxylethyl)-l-norvaline Dehydrogenase, domain 2"/>
    <property type="match status" value="1"/>
</dbReference>
<dbReference type="InterPro" id="IPR008927">
    <property type="entry name" value="6-PGluconate_DH-like_C_sf"/>
</dbReference>
<dbReference type="InParanoid" id="A0A0C3GP64"/>
<gene>
    <name evidence="3" type="ORF">PILCRDRAFT_120332</name>
</gene>
<evidence type="ECO:0000313" key="3">
    <source>
        <dbReference type="EMBL" id="KIM92351.1"/>
    </source>
</evidence>
<dbReference type="HOGENOM" id="CLU_031468_2_1_1"/>
<reference evidence="4" key="2">
    <citation type="submission" date="2015-01" db="EMBL/GenBank/DDBJ databases">
        <title>Evolutionary Origins and Diversification of the Mycorrhizal Mutualists.</title>
        <authorList>
            <consortium name="DOE Joint Genome Institute"/>
            <consortium name="Mycorrhizal Genomics Consortium"/>
            <person name="Kohler A."/>
            <person name="Kuo A."/>
            <person name="Nagy L.G."/>
            <person name="Floudas D."/>
            <person name="Copeland A."/>
            <person name="Barry K.W."/>
            <person name="Cichocki N."/>
            <person name="Veneault-Fourrey C."/>
            <person name="LaButti K."/>
            <person name="Lindquist E.A."/>
            <person name="Lipzen A."/>
            <person name="Lundell T."/>
            <person name="Morin E."/>
            <person name="Murat C."/>
            <person name="Riley R."/>
            <person name="Ohm R."/>
            <person name="Sun H."/>
            <person name="Tunlid A."/>
            <person name="Henrissat B."/>
            <person name="Grigoriev I.V."/>
            <person name="Hibbett D.S."/>
            <person name="Martin F."/>
        </authorList>
    </citation>
    <scope>NUCLEOTIDE SEQUENCE [LARGE SCALE GENOMIC DNA]</scope>
    <source>
        <strain evidence="4">F 1598</strain>
    </source>
</reference>
<dbReference type="OrthoDB" id="3609at2759"/>